<evidence type="ECO:0000256" key="4">
    <source>
        <dbReference type="ARBA" id="ARBA00035206"/>
    </source>
</evidence>
<reference evidence="8" key="2">
    <citation type="journal article" date="2021" name="Microbiome">
        <title>Successional dynamics and alternative stable states in a saline activated sludge microbial community over 9 years.</title>
        <authorList>
            <person name="Wang Y."/>
            <person name="Ye J."/>
            <person name="Ju F."/>
            <person name="Liu L."/>
            <person name="Boyd J.A."/>
            <person name="Deng Y."/>
            <person name="Parks D.H."/>
            <person name="Jiang X."/>
            <person name="Yin X."/>
            <person name="Woodcroft B.J."/>
            <person name="Tyson G.W."/>
            <person name="Hugenholtz P."/>
            <person name="Polz M.F."/>
            <person name="Zhang T."/>
        </authorList>
    </citation>
    <scope>NUCLEOTIDE SEQUENCE</scope>
    <source>
        <strain evidence="8">HKST-UBA03</strain>
    </source>
</reference>
<comment type="subunit">
    <text evidence="5">Part of the 50S ribosomal subunit.</text>
</comment>
<dbReference type="SUPFAM" id="SSF50104">
    <property type="entry name" value="Translation proteins SH3-like domain"/>
    <property type="match status" value="1"/>
</dbReference>
<protein>
    <recommendedName>
        <fullName evidence="4 5">Large ribosomal subunit protein uL24</fullName>
    </recommendedName>
</protein>
<evidence type="ECO:0000256" key="1">
    <source>
        <dbReference type="ARBA" id="ARBA00010618"/>
    </source>
</evidence>
<dbReference type="EMBL" id="JAGQKZ010000020">
    <property type="protein sequence ID" value="MCA9392117.1"/>
    <property type="molecule type" value="Genomic_DNA"/>
</dbReference>
<evidence type="ECO:0000256" key="2">
    <source>
        <dbReference type="ARBA" id="ARBA00022980"/>
    </source>
</evidence>
<sequence>MKIKKGDKVLVKTGKDSGKQGVVELSIPSENRVVVTGVNIVKRHRKGGGNQPGGIIEKPAPIDVSNVLLVCPNCDQAARVMYNTGDKGKVRVCRKCGKSI</sequence>
<feature type="domain" description="KOW" evidence="6">
    <location>
        <begin position="5"/>
        <end position="35"/>
    </location>
</feature>
<dbReference type="GO" id="GO:1990904">
    <property type="term" value="C:ribonucleoprotein complex"/>
    <property type="evidence" value="ECO:0007669"/>
    <property type="project" value="UniProtKB-KW"/>
</dbReference>
<dbReference type="Pfam" id="PF00467">
    <property type="entry name" value="KOW"/>
    <property type="match status" value="1"/>
</dbReference>
<dbReference type="InterPro" id="IPR057264">
    <property type="entry name" value="Ribosomal_uL24_C"/>
</dbReference>
<keyword evidence="5" id="KW-0694">RNA-binding</keyword>
<evidence type="ECO:0000313" key="8">
    <source>
        <dbReference type="EMBL" id="MCA9392117.1"/>
    </source>
</evidence>
<comment type="function">
    <text evidence="5">One of two assembly initiator proteins, it binds directly to the 5'-end of the 23S rRNA, where it nucleates assembly of the 50S subunit.</text>
</comment>
<evidence type="ECO:0000259" key="6">
    <source>
        <dbReference type="Pfam" id="PF00467"/>
    </source>
</evidence>
<evidence type="ECO:0000313" key="9">
    <source>
        <dbReference type="Proteomes" id="UP000751518"/>
    </source>
</evidence>
<dbReference type="InterPro" id="IPR008991">
    <property type="entry name" value="Translation_prot_SH3-like_sf"/>
</dbReference>
<evidence type="ECO:0000259" key="7">
    <source>
        <dbReference type="Pfam" id="PF17136"/>
    </source>
</evidence>
<organism evidence="8 9">
    <name type="scientific">candidate division WWE3 bacterium</name>
    <dbReference type="NCBI Taxonomy" id="2053526"/>
    <lineage>
        <taxon>Bacteria</taxon>
        <taxon>Katanobacteria</taxon>
    </lineage>
</organism>
<gene>
    <name evidence="5 8" type="primary">rplX</name>
    <name evidence="8" type="ORF">KC614_02850</name>
</gene>
<evidence type="ECO:0000256" key="5">
    <source>
        <dbReference type="HAMAP-Rule" id="MF_01326"/>
    </source>
</evidence>
<name>A0A955LJY0_UNCKA</name>
<comment type="similarity">
    <text evidence="1 5">Belongs to the universal ribosomal protein uL24 family.</text>
</comment>
<reference evidence="8" key="1">
    <citation type="submission" date="2020-04" db="EMBL/GenBank/DDBJ databases">
        <authorList>
            <person name="Zhang T."/>
        </authorList>
    </citation>
    <scope>NUCLEOTIDE SEQUENCE</scope>
    <source>
        <strain evidence="8">HKST-UBA03</strain>
    </source>
</reference>
<dbReference type="PANTHER" id="PTHR12903">
    <property type="entry name" value="MITOCHONDRIAL RIBOSOMAL PROTEIN L24"/>
    <property type="match status" value="1"/>
</dbReference>
<dbReference type="NCBIfam" id="TIGR01079">
    <property type="entry name" value="rplX_bact"/>
    <property type="match status" value="1"/>
</dbReference>
<dbReference type="Pfam" id="PF17136">
    <property type="entry name" value="ribosomal_L24"/>
    <property type="match status" value="1"/>
</dbReference>
<dbReference type="InterPro" id="IPR014722">
    <property type="entry name" value="Rib_uL2_dom2"/>
</dbReference>
<accession>A0A955LJY0</accession>
<keyword evidence="2 5" id="KW-0689">Ribosomal protein</keyword>
<keyword evidence="5" id="KW-0699">rRNA-binding</keyword>
<dbReference type="HAMAP" id="MF_01326_B">
    <property type="entry name" value="Ribosomal_uL24_B"/>
    <property type="match status" value="1"/>
</dbReference>
<dbReference type="GO" id="GO:0006412">
    <property type="term" value="P:translation"/>
    <property type="evidence" value="ECO:0007669"/>
    <property type="project" value="UniProtKB-UniRule"/>
</dbReference>
<comment type="function">
    <text evidence="5">One of the proteins that surrounds the polypeptide exit tunnel on the outside of the subunit.</text>
</comment>
<dbReference type="GO" id="GO:0005840">
    <property type="term" value="C:ribosome"/>
    <property type="evidence" value="ECO:0007669"/>
    <property type="project" value="UniProtKB-KW"/>
</dbReference>
<dbReference type="GO" id="GO:0003735">
    <property type="term" value="F:structural constituent of ribosome"/>
    <property type="evidence" value="ECO:0007669"/>
    <property type="project" value="InterPro"/>
</dbReference>
<evidence type="ECO:0000256" key="3">
    <source>
        <dbReference type="ARBA" id="ARBA00023274"/>
    </source>
</evidence>
<comment type="caution">
    <text evidence="8">The sequence shown here is derived from an EMBL/GenBank/DDBJ whole genome shotgun (WGS) entry which is preliminary data.</text>
</comment>
<dbReference type="InterPro" id="IPR041988">
    <property type="entry name" value="Ribosomal_uL24_KOW"/>
</dbReference>
<keyword evidence="3 5" id="KW-0687">Ribonucleoprotein</keyword>
<dbReference type="Gene3D" id="2.30.30.30">
    <property type="match status" value="1"/>
</dbReference>
<dbReference type="AlphaFoldDB" id="A0A955LJY0"/>
<dbReference type="CDD" id="cd06089">
    <property type="entry name" value="KOW_RPL26"/>
    <property type="match status" value="1"/>
</dbReference>
<dbReference type="Proteomes" id="UP000751518">
    <property type="component" value="Unassembled WGS sequence"/>
</dbReference>
<proteinExistence type="inferred from homology"/>
<dbReference type="InterPro" id="IPR003256">
    <property type="entry name" value="Ribosomal_uL24"/>
</dbReference>
<dbReference type="GO" id="GO:0019843">
    <property type="term" value="F:rRNA binding"/>
    <property type="evidence" value="ECO:0007669"/>
    <property type="project" value="UniProtKB-UniRule"/>
</dbReference>
<dbReference type="InterPro" id="IPR005824">
    <property type="entry name" value="KOW"/>
</dbReference>
<feature type="domain" description="Large ribosomal subunit protein uL24 C-terminal" evidence="7">
    <location>
        <begin position="38"/>
        <end position="100"/>
    </location>
</feature>